<comment type="caution">
    <text evidence="3">The sequence shown here is derived from an EMBL/GenBank/DDBJ whole genome shotgun (WGS) entry which is preliminary data.</text>
</comment>
<dbReference type="EMBL" id="JASWJB010000057">
    <property type="protein sequence ID" value="KAK2603770.1"/>
    <property type="molecule type" value="Genomic_DNA"/>
</dbReference>
<feature type="compositionally biased region" description="Basic and acidic residues" evidence="1">
    <location>
        <begin position="36"/>
        <end position="63"/>
    </location>
</feature>
<dbReference type="Proteomes" id="UP001251528">
    <property type="component" value="Unassembled WGS sequence"/>
</dbReference>
<evidence type="ECO:0000256" key="2">
    <source>
        <dbReference type="SAM" id="Phobius"/>
    </source>
</evidence>
<dbReference type="AlphaFoldDB" id="A0AAJ0CV55"/>
<feature type="region of interest" description="Disordered" evidence="1">
    <location>
        <begin position="170"/>
        <end position="206"/>
    </location>
</feature>
<feature type="compositionally biased region" description="Polar residues" evidence="1">
    <location>
        <begin position="500"/>
        <end position="525"/>
    </location>
</feature>
<feature type="compositionally biased region" description="Low complexity" evidence="1">
    <location>
        <begin position="170"/>
        <end position="179"/>
    </location>
</feature>
<feature type="region of interest" description="Disordered" evidence="1">
    <location>
        <begin position="36"/>
        <end position="68"/>
    </location>
</feature>
<protein>
    <recommendedName>
        <fullName evidence="5">Mid2 domain-containing protein</fullName>
    </recommendedName>
</protein>
<feature type="region of interest" description="Disordered" evidence="1">
    <location>
        <begin position="415"/>
        <end position="453"/>
    </location>
</feature>
<keyword evidence="2" id="KW-0472">Membrane</keyword>
<name>A0AAJ0CV55_9HYPO</name>
<reference evidence="3" key="1">
    <citation type="submission" date="2023-06" db="EMBL/GenBank/DDBJ databases">
        <title>Conoideocrella luteorostrata (Hypocreales: Clavicipitaceae), a potential biocontrol fungus for elongate hemlock scale in United States Christmas tree production areas.</title>
        <authorList>
            <person name="Barrett H."/>
            <person name="Lovett B."/>
            <person name="Macias A.M."/>
            <person name="Stajich J.E."/>
            <person name="Kasson M.T."/>
        </authorList>
    </citation>
    <scope>NUCLEOTIDE SEQUENCE</scope>
    <source>
        <strain evidence="3">ARSEF 14590</strain>
    </source>
</reference>
<sequence>MTKQPRGSSLLQARDHLPHSHAHSFFHRFRRNPFHAHESDRTNHSDRVDEHNSEKNFEVKGELDASDGALTKRDPKAITESIVVNAIVGGQDSFITRVVQTISLVQYVDTRGSAFKTQTVYAAPNTVVVDPKSGKTVAISAGTRSTEAHPGSTPGGTRASVSLDTTISTSLDSKSTSTSPAITTKPVLPSVGDARNSTNTPFHANSSLIAPTNNSSIYKQLLYSSPVSLPTSETQSTTSKCKTTETTNFLKYTQSTQSTQSSSSTYLTHPSHSTTSPGDEYGTLTVAGGIPTSTPSSVNGSSEGGGGVTLTPQQKQVIGGVVGAVAGVAVIGLLLMLFLRYKKRKGGRIMLDSQSGITAARILGDGTPGGGSGAAMAERSRASGAVAAALANLTGNKPPPIPQSTESGERGFYRVSGRKLPSVLHTGGDGYSDPRESAASGSSDYYRGSQAFDPGSRSVGQLALGAPMRPISGVPVMRSGPARVPITENPFADPEPPTTPTNLSSRSVGSPESPQASGSRFQERI</sequence>
<keyword evidence="4" id="KW-1185">Reference proteome</keyword>
<feature type="region of interest" description="Disordered" evidence="1">
    <location>
        <begin position="474"/>
        <end position="525"/>
    </location>
</feature>
<proteinExistence type="predicted"/>
<evidence type="ECO:0000256" key="1">
    <source>
        <dbReference type="SAM" id="MobiDB-lite"/>
    </source>
</evidence>
<keyword evidence="2" id="KW-1133">Transmembrane helix</keyword>
<feature type="transmembrane region" description="Helical" evidence="2">
    <location>
        <begin position="317"/>
        <end position="339"/>
    </location>
</feature>
<accession>A0AAJ0CV55</accession>
<keyword evidence="2" id="KW-0812">Transmembrane</keyword>
<evidence type="ECO:0008006" key="5">
    <source>
        <dbReference type="Google" id="ProtNLM"/>
    </source>
</evidence>
<feature type="region of interest" description="Disordered" evidence="1">
    <location>
        <begin position="142"/>
        <end position="161"/>
    </location>
</feature>
<evidence type="ECO:0000313" key="3">
    <source>
        <dbReference type="EMBL" id="KAK2603770.1"/>
    </source>
</evidence>
<feature type="region of interest" description="Disordered" evidence="1">
    <location>
        <begin position="260"/>
        <end position="283"/>
    </location>
</feature>
<feature type="compositionally biased region" description="Polar residues" evidence="1">
    <location>
        <begin position="266"/>
        <end position="277"/>
    </location>
</feature>
<feature type="compositionally biased region" description="Polar residues" evidence="1">
    <location>
        <begin position="195"/>
        <end position="206"/>
    </location>
</feature>
<organism evidence="3 4">
    <name type="scientific">Conoideocrella luteorostrata</name>
    <dbReference type="NCBI Taxonomy" id="1105319"/>
    <lineage>
        <taxon>Eukaryota</taxon>
        <taxon>Fungi</taxon>
        <taxon>Dikarya</taxon>
        <taxon>Ascomycota</taxon>
        <taxon>Pezizomycotina</taxon>
        <taxon>Sordariomycetes</taxon>
        <taxon>Hypocreomycetidae</taxon>
        <taxon>Hypocreales</taxon>
        <taxon>Clavicipitaceae</taxon>
        <taxon>Conoideocrella</taxon>
    </lineage>
</organism>
<gene>
    <name evidence="3" type="ORF">QQS21_004055</name>
</gene>
<evidence type="ECO:0000313" key="4">
    <source>
        <dbReference type="Proteomes" id="UP001251528"/>
    </source>
</evidence>